<sequence>MKFNLNCRNLALDTDGVVKWCKAKKLREEPRDLYIKK</sequence>
<evidence type="ECO:0000313" key="2">
    <source>
        <dbReference type="Proteomes" id="UP000015620"/>
    </source>
</evidence>
<accession>S6A274</accession>
<proteinExistence type="predicted"/>
<protein>
    <submittedName>
        <fullName evidence="1">Uncharacterized protein</fullName>
    </submittedName>
</protein>
<dbReference type="EMBL" id="CP004120">
    <property type="protein sequence ID" value="AGT45138.1"/>
    <property type="molecule type" value="Genomic_DNA"/>
</dbReference>
<name>S6A274_9SPIR</name>
<dbReference type="KEGG" id="tped:TPE_2666"/>
<dbReference type="AlphaFoldDB" id="S6A274"/>
<reference evidence="1 2" key="1">
    <citation type="journal article" date="2013" name="PLoS ONE">
        <title>Genome-Wide Relatedness of Treponema pedis, from Gingiva and Necrotic Skin Lesions of Pigs, with the Human Oral Pathogen Treponema denticola.</title>
        <authorList>
            <person name="Svartstrom O."/>
            <person name="Mushtaq M."/>
            <person name="Pringle M."/>
            <person name="Segerman B."/>
        </authorList>
    </citation>
    <scope>NUCLEOTIDE SEQUENCE [LARGE SCALE GENOMIC DNA]</scope>
    <source>
        <strain evidence="1">T A4</strain>
    </source>
</reference>
<dbReference type="PATRIC" id="fig|1291379.3.peg.2639"/>
<dbReference type="HOGENOM" id="CLU_3349926_0_0_12"/>
<organism evidence="1 2">
    <name type="scientific">Treponema pedis str. T A4</name>
    <dbReference type="NCBI Taxonomy" id="1291379"/>
    <lineage>
        <taxon>Bacteria</taxon>
        <taxon>Pseudomonadati</taxon>
        <taxon>Spirochaetota</taxon>
        <taxon>Spirochaetia</taxon>
        <taxon>Spirochaetales</taxon>
        <taxon>Treponemataceae</taxon>
        <taxon>Treponema</taxon>
    </lineage>
</organism>
<keyword evidence="2" id="KW-1185">Reference proteome</keyword>
<gene>
    <name evidence="1" type="ORF">TPE_2666</name>
</gene>
<dbReference type="Proteomes" id="UP000015620">
    <property type="component" value="Chromosome"/>
</dbReference>
<evidence type="ECO:0000313" key="1">
    <source>
        <dbReference type="EMBL" id="AGT45138.1"/>
    </source>
</evidence>